<dbReference type="KEGG" id="psco:LY89DRAFT_102668"/>
<evidence type="ECO:0000256" key="4">
    <source>
        <dbReference type="ARBA" id="ARBA00023015"/>
    </source>
</evidence>
<evidence type="ECO:0000256" key="1">
    <source>
        <dbReference type="ARBA" id="ARBA00004123"/>
    </source>
</evidence>
<reference evidence="10 11" key="1">
    <citation type="submission" date="2015-10" db="EMBL/GenBank/DDBJ databases">
        <title>Full genome of DAOMC 229536 Phialocephala scopiformis, a fungal endophyte of spruce producing the potent anti-insectan compound rugulosin.</title>
        <authorList>
            <consortium name="DOE Joint Genome Institute"/>
            <person name="Walker A.K."/>
            <person name="Frasz S.L."/>
            <person name="Seifert K.A."/>
            <person name="Miller J.D."/>
            <person name="Mondo S.J."/>
            <person name="Labutti K."/>
            <person name="Lipzen A."/>
            <person name="Dockter R."/>
            <person name="Kennedy M."/>
            <person name="Grigoriev I.V."/>
            <person name="Spatafora J.W."/>
        </authorList>
    </citation>
    <scope>NUCLEOTIDE SEQUENCE [LARGE SCALE GENOMIC DNA]</scope>
    <source>
        <strain evidence="10 11">CBS 120377</strain>
    </source>
</reference>
<dbReference type="SMART" id="SM00066">
    <property type="entry name" value="GAL4"/>
    <property type="match status" value="1"/>
</dbReference>
<dbReference type="GO" id="GO:0005634">
    <property type="term" value="C:nucleus"/>
    <property type="evidence" value="ECO:0007669"/>
    <property type="project" value="UniProtKB-SubCell"/>
</dbReference>
<dbReference type="GO" id="GO:0045944">
    <property type="term" value="P:positive regulation of transcription by RNA polymerase II"/>
    <property type="evidence" value="ECO:0007669"/>
    <property type="project" value="TreeGrafter"/>
</dbReference>
<dbReference type="CDD" id="cd12148">
    <property type="entry name" value="fungal_TF_MHR"/>
    <property type="match status" value="1"/>
</dbReference>
<dbReference type="InterPro" id="IPR001138">
    <property type="entry name" value="Zn2Cys6_DnaBD"/>
</dbReference>
<dbReference type="SUPFAM" id="SSF57701">
    <property type="entry name" value="Zn2/Cys6 DNA-binding domain"/>
    <property type="match status" value="1"/>
</dbReference>
<evidence type="ECO:0000256" key="2">
    <source>
        <dbReference type="ARBA" id="ARBA00022723"/>
    </source>
</evidence>
<organism evidence="10 11">
    <name type="scientific">Mollisia scopiformis</name>
    <name type="common">Conifer needle endophyte fungus</name>
    <name type="synonym">Phialocephala scopiformis</name>
    <dbReference type="NCBI Taxonomy" id="149040"/>
    <lineage>
        <taxon>Eukaryota</taxon>
        <taxon>Fungi</taxon>
        <taxon>Dikarya</taxon>
        <taxon>Ascomycota</taxon>
        <taxon>Pezizomycotina</taxon>
        <taxon>Leotiomycetes</taxon>
        <taxon>Helotiales</taxon>
        <taxon>Mollisiaceae</taxon>
        <taxon>Mollisia</taxon>
    </lineage>
</organism>
<dbReference type="InterPro" id="IPR007219">
    <property type="entry name" value="XnlR_reg_dom"/>
</dbReference>
<keyword evidence="4" id="KW-0805">Transcription regulation</keyword>
<dbReference type="Gene3D" id="4.10.240.10">
    <property type="entry name" value="Zn(2)-C6 fungal-type DNA-binding domain"/>
    <property type="match status" value="1"/>
</dbReference>
<keyword evidence="6" id="KW-0804">Transcription</keyword>
<dbReference type="EMBL" id="KQ947417">
    <property type="protein sequence ID" value="KUJ16071.1"/>
    <property type="molecule type" value="Genomic_DNA"/>
</dbReference>
<dbReference type="Pfam" id="PF00172">
    <property type="entry name" value="Zn_clus"/>
    <property type="match status" value="1"/>
</dbReference>
<sequence length="642" mass="72520">MPSITSDQLSRGTSFSQYTLSSYQDDQNAEDNADDHTPRPSKRARVALACQRCKKRKQKCDGQTPSCSNCSSFNAVCQYIKPPLATSRSRDPYLKAAEARMAELERILSREGIADEGQNRWRELQVGLQSDASDHNEMEVRDRAQRPSKRPCREAQGNMEMELSNDVQKKEVNTVVDILRDLSLEASGGYIGASSSITMSRMVGSLVKARVEPNLLTNGIADGEHLSPKSASDVLEEGSSELARMPQEIADKLLRGYLKHISTRWPILHSTYIRELHSRRATLVNCYETTVLHLVYACGARFLETTGETGAFFPDRHHSAGMQNLDAILQYHDIRSVQMLILLAIYSLRDPRGPGAWTYIGLAMRTCIDLGLHRRTPAKRYPLLNVEMRKRIFWTCYCLDRQISIILGRPFAISDRDIDVELPLEVDESVQDVSVFEAALLAAKSSPEDQAPAVSTSLSCFIHVCRLRRIESEIQQTIYRVDNSSPTSEDVVESFIQKLEDWREHIPRDARQLVGDKPTTKTDTLVIDGYGYYMVYYYKCIRFLLHPLLSAPDTNVHFLKKCAEACGDVCQTYKKLHQSIPVGFSLMALHSVFLAGLTLVYCTWISPQEVFSIKTSSDMNACSIVLYIITERWPGAKKYRDT</sequence>
<feature type="domain" description="Zn(2)-C6 fungal-type" evidence="9">
    <location>
        <begin position="49"/>
        <end position="79"/>
    </location>
</feature>
<evidence type="ECO:0000256" key="8">
    <source>
        <dbReference type="SAM" id="MobiDB-lite"/>
    </source>
</evidence>
<dbReference type="AlphaFoldDB" id="A0A194X7D1"/>
<dbReference type="GO" id="GO:0006351">
    <property type="term" value="P:DNA-templated transcription"/>
    <property type="evidence" value="ECO:0007669"/>
    <property type="project" value="InterPro"/>
</dbReference>
<dbReference type="GO" id="GO:0008270">
    <property type="term" value="F:zinc ion binding"/>
    <property type="evidence" value="ECO:0007669"/>
    <property type="project" value="InterPro"/>
</dbReference>
<dbReference type="PROSITE" id="PS50048">
    <property type="entry name" value="ZN2_CY6_FUNGAL_2"/>
    <property type="match status" value="1"/>
</dbReference>
<keyword evidence="2" id="KW-0479">Metal-binding</keyword>
<accession>A0A194X7D1</accession>
<dbReference type="PANTHER" id="PTHR47782:SF12">
    <property type="entry name" value="ZN(II)2CYS6 TRANSCRIPTION FACTOR (EUROFUNG)"/>
    <property type="match status" value="1"/>
</dbReference>
<keyword evidence="7" id="KW-0539">Nucleus</keyword>
<gene>
    <name evidence="10" type="ORF">LY89DRAFT_102668</name>
</gene>
<feature type="region of interest" description="Disordered" evidence="8">
    <location>
        <begin position="129"/>
        <end position="154"/>
    </location>
</feature>
<comment type="subcellular location">
    <subcellularLocation>
        <location evidence="1">Nucleus</location>
    </subcellularLocation>
</comment>
<evidence type="ECO:0000259" key="9">
    <source>
        <dbReference type="PROSITE" id="PS50048"/>
    </source>
</evidence>
<dbReference type="GeneID" id="28814743"/>
<proteinExistence type="predicted"/>
<dbReference type="Proteomes" id="UP000070700">
    <property type="component" value="Unassembled WGS sequence"/>
</dbReference>
<evidence type="ECO:0000313" key="10">
    <source>
        <dbReference type="EMBL" id="KUJ16071.1"/>
    </source>
</evidence>
<dbReference type="CDD" id="cd00067">
    <property type="entry name" value="GAL4"/>
    <property type="match status" value="1"/>
</dbReference>
<protein>
    <recommendedName>
        <fullName evidence="9">Zn(2)-C6 fungal-type domain-containing protein</fullName>
    </recommendedName>
</protein>
<keyword evidence="5" id="KW-0238">DNA-binding</keyword>
<dbReference type="RefSeq" id="XP_018070426.1">
    <property type="nucleotide sequence ID" value="XM_018205017.1"/>
</dbReference>
<dbReference type="SMART" id="SM00906">
    <property type="entry name" value="Fungal_trans"/>
    <property type="match status" value="1"/>
</dbReference>
<dbReference type="OrthoDB" id="2399539at2759"/>
<dbReference type="GO" id="GO:0043565">
    <property type="term" value="F:sequence-specific DNA binding"/>
    <property type="evidence" value="ECO:0007669"/>
    <property type="project" value="TreeGrafter"/>
</dbReference>
<dbReference type="InterPro" id="IPR052202">
    <property type="entry name" value="Yeast_MetPath_Reg"/>
</dbReference>
<keyword evidence="11" id="KW-1185">Reference proteome</keyword>
<dbReference type="PANTHER" id="PTHR47782">
    <property type="entry name" value="ZN(II)2CYS6 TRANSCRIPTION FACTOR (EUROFUNG)-RELATED"/>
    <property type="match status" value="1"/>
</dbReference>
<evidence type="ECO:0000256" key="3">
    <source>
        <dbReference type="ARBA" id="ARBA00022833"/>
    </source>
</evidence>
<feature type="region of interest" description="Disordered" evidence="8">
    <location>
        <begin position="1"/>
        <end position="42"/>
    </location>
</feature>
<dbReference type="InterPro" id="IPR036864">
    <property type="entry name" value="Zn2-C6_fun-type_DNA-bd_sf"/>
</dbReference>
<name>A0A194X7D1_MOLSC</name>
<dbReference type="GO" id="GO:0000981">
    <property type="term" value="F:DNA-binding transcription factor activity, RNA polymerase II-specific"/>
    <property type="evidence" value="ECO:0007669"/>
    <property type="project" value="InterPro"/>
</dbReference>
<dbReference type="InParanoid" id="A0A194X7D1"/>
<evidence type="ECO:0000256" key="7">
    <source>
        <dbReference type="ARBA" id="ARBA00023242"/>
    </source>
</evidence>
<evidence type="ECO:0000256" key="6">
    <source>
        <dbReference type="ARBA" id="ARBA00023163"/>
    </source>
</evidence>
<dbReference type="Pfam" id="PF04082">
    <property type="entry name" value="Fungal_trans"/>
    <property type="match status" value="1"/>
</dbReference>
<feature type="compositionally biased region" description="Basic and acidic residues" evidence="8">
    <location>
        <begin position="132"/>
        <end position="145"/>
    </location>
</feature>
<keyword evidence="3" id="KW-0862">Zinc</keyword>
<dbReference type="PROSITE" id="PS00463">
    <property type="entry name" value="ZN2_CY6_FUNGAL_1"/>
    <property type="match status" value="1"/>
</dbReference>
<evidence type="ECO:0000313" key="11">
    <source>
        <dbReference type="Proteomes" id="UP000070700"/>
    </source>
</evidence>
<feature type="compositionally biased region" description="Polar residues" evidence="8">
    <location>
        <begin position="1"/>
        <end position="23"/>
    </location>
</feature>
<evidence type="ECO:0000256" key="5">
    <source>
        <dbReference type="ARBA" id="ARBA00023125"/>
    </source>
</evidence>